<accession>A0A6A4VAB2</accession>
<evidence type="ECO:0000256" key="1">
    <source>
        <dbReference type="ARBA" id="ARBA00023180"/>
    </source>
</evidence>
<dbReference type="InterPro" id="IPR002018">
    <property type="entry name" value="CarbesteraseB"/>
</dbReference>
<evidence type="ECO:0000313" key="4">
    <source>
        <dbReference type="EMBL" id="KAF0291506.1"/>
    </source>
</evidence>
<evidence type="ECO:0000313" key="5">
    <source>
        <dbReference type="Proteomes" id="UP000440578"/>
    </source>
</evidence>
<dbReference type="EMBL" id="VIIS01001875">
    <property type="protein sequence ID" value="KAF0291506.1"/>
    <property type="molecule type" value="Genomic_DNA"/>
</dbReference>
<name>A0A6A4VAB2_AMPAM</name>
<sequence>MRLLLCIALLTLAVSGYRPRDHRPLVATKEGRVRGVADRSAGGNLFFSFKGIPYAEPPVRKLRFREPQRHALWTGVRDASRHGSECPNFDQLRNNTRVGDEDCLFVNVFTRQLPGEEYSLAGLPVMVYIHGGGFFFGSGDADEYGPHYLMDEPVVLVTFNYRLGPFGFFTTHDAAAPGNYGMLDQVLLLQWVQDNIAALRTLAVVLSDRFYVNEITEEIRLASAHAPLYKYVLDHTGPGRLSFDVDLPVPSNLRWPAPELGVSHGDDLRYLFSTDSLPRERPGSPGYAIIRFMVNLWTNFARTGRPSSDVLPMPDWPIFTEHSQRHMRLNSQPALGERLFEERVNFWQTVAVNEQWRHPVIMTPDGC</sequence>
<evidence type="ECO:0000259" key="3">
    <source>
        <dbReference type="Pfam" id="PF00135"/>
    </source>
</evidence>
<dbReference type="InterPro" id="IPR019819">
    <property type="entry name" value="Carboxylesterase_B_CS"/>
</dbReference>
<proteinExistence type="predicted"/>
<dbReference type="PROSITE" id="PS00941">
    <property type="entry name" value="CARBOXYLESTERASE_B_2"/>
    <property type="match status" value="1"/>
</dbReference>
<feature type="domain" description="Carboxylesterase type B" evidence="3">
    <location>
        <begin position="200"/>
        <end position="347"/>
    </location>
</feature>
<evidence type="ECO:0000256" key="2">
    <source>
        <dbReference type="SAM" id="SignalP"/>
    </source>
</evidence>
<keyword evidence="2" id="KW-0732">Signal</keyword>
<gene>
    <name evidence="4" type="primary">ESTF_4</name>
    <name evidence="4" type="ORF">FJT64_001105</name>
</gene>
<dbReference type="Proteomes" id="UP000440578">
    <property type="component" value="Unassembled WGS sequence"/>
</dbReference>
<comment type="caution">
    <text evidence="4">The sequence shown here is derived from an EMBL/GenBank/DDBJ whole genome shotgun (WGS) entry which is preliminary data.</text>
</comment>
<dbReference type="InterPro" id="IPR050309">
    <property type="entry name" value="Type-B_Carboxylest/Lipase"/>
</dbReference>
<protein>
    <submittedName>
        <fullName evidence="4">Esterase FE4</fullName>
    </submittedName>
</protein>
<dbReference type="Gene3D" id="3.40.50.1820">
    <property type="entry name" value="alpha/beta hydrolase"/>
    <property type="match status" value="2"/>
</dbReference>
<dbReference type="Pfam" id="PF00135">
    <property type="entry name" value="COesterase"/>
    <property type="match status" value="2"/>
</dbReference>
<feature type="domain" description="Carboxylesterase type B" evidence="3">
    <location>
        <begin position="24"/>
        <end position="198"/>
    </location>
</feature>
<feature type="chain" id="PRO_5025687950" evidence="2">
    <location>
        <begin position="17"/>
        <end position="367"/>
    </location>
</feature>
<keyword evidence="1" id="KW-0325">Glycoprotein</keyword>
<reference evidence="4 5" key="1">
    <citation type="submission" date="2019-07" db="EMBL/GenBank/DDBJ databases">
        <title>Draft genome assembly of a fouling barnacle, Amphibalanus amphitrite (Darwin, 1854): The first reference genome for Thecostraca.</title>
        <authorList>
            <person name="Kim W."/>
        </authorList>
    </citation>
    <scope>NUCLEOTIDE SEQUENCE [LARGE SCALE GENOMIC DNA]</scope>
    <source>
        <strain evidence="4">SNU_AA5</strain>
        <tissue evidence="4">Soma without cirri and trophi</tissue>
    </source>
</reference>
<organism evidence="4 5">
    <name type="scientific">Amphibalanus amphitrite</name>
    <name type="common">Striped barnacle</name>
    <name type="synonym">Balanus amphitrite</name>
    <dbReference type="NCBI Taxonomy" id="1232801"/>
    <lineage>
        <taxon>Eukaryota</taxon>
        <taxon>Metazoa</taxon>
        <taxon>Ecdysozoa</taxon>
        <taxon>Arthropoda</taxon>
        <taxon>Crustacea</taxon>
        <taxon>Multicrustacea</taxon>
        <taxon>Cirripedia</taxon>
        <taxon>Thoracica</taxon>
        <taxon>Thoracicalcarea</taxon>
        <taxon>Balanomorpha</taxon>
        <taxon>Balanoidea</taxon>
        <taxon>Balanidae</taxon>
        <taxon>Amphibalaninae</taxon>
        <taxon>Amphibalanus</taxon>
    </lineage>
</organism>
<dbReference type="PANTHER" id="PTHR11559">
    <property type="entry name" value="CARBOXYLESTERASE"/>
    <property type="match status" value="1"/>
</dbReference>
<dbReference type="SUPFAM" id="SSF53474">
    <property type="entry name" value="alpha/beta-Hydrolases"/>
    <property type="match status" value="1"/>
</dbReference>
<dbReference type="AlphaFoldDB" id="A0A6A4VAB2"/>
<keyword evidence="5" id="KW-1185">Reference proteome</keyword>
<dbReference type="InterPro" id="IPR029058">
    <property type="entry name" value="AB_hydrolase_fold"/>
</dbReference>
<dbReference type="OrthoDB" id="19653at2759"/>
<feature type="signal peptide" evidence="2">
    <location>
        <begin position="1"/>
        <end position="16"/>
    </location>
</feature>